<dbReference type="InterPro" id="IPR015421">
    <property type="entry name" value="PyrdxlP-dep_Trfase_major"/>
</dbReference>
<evidence type="ECO:0000313" key="11">
    <source>
        <dbReference type="EMBL" id="KAI9251417.1"/>
    </source>
</evidence>
<evidence type="ECO:0000256" key="8">
    <source>
        <dbReference type="RuleBase" id="RU000382"/>
    </source>
</evidence>
<dbReference type="Proteomes" id="UP001209540">
    <property type="component" value="Unassembled WGS sequence"/>
</dbReference>
<reference evidence="11" key="1">
    <citation type="journal article" date="2022" name="IScience">
        <title>Evolution of zygomycete secretomes and the origins of terrestrial fungal ecologies.</title>
        <authorList>
            <person name="Chang Y."/>
            <person name="Wang Y."/>
            <person name="Mondo S."/>
            <person name="Ahrendt S."/>
            <person name="Andreopoulos W."/>
            <person name="Barry K."/>
            <person name="Beard J."/>
            <person name="Benny G.L."/>
            <person name="Blankenship S."/>
            <person name="Bonito G."/>
            <person name="Cuomo C."/>
            <person name="Desiro A."/>
            <person name="Gervers K.A."/>
            <person name="Hundley H."/>
            <person name="Kuo A."/>
            <person name="LaButti K."/>
            <person name="Lang B.F."/>
            <person name="Lipzen A."/>
            <person name="O'Donnell K."/>
            <person name="Pangilinan J."/>
            <person name="Reynolds N."/>
            <person name="Sandor L."/>
            <person name="Smith M.E."/>
            <person name="Tsang A."/>
            <person name="Grigoriev I.V."/>
            <person name="Stajich J.E."/>
            <person name="Spatafora J.W."/>
        </authorList>
    </citation>
    <scope>NUCLEOTIDE SEQUENCE</scope>
    <source>
        <strain evidence="11">RSA 2281</strain>
    </source>
</reference>
<evidence type="ECO:0000256" key="4">
    <source>
        <dbReference type="ARBA" id="ARBA00022898"/>
    </source>
</evidence>
<keyword evidence="12" id="KW-1185">Reference proteome</keyword>
<keyword evidence="9" id="KW-0210">Decarboxylase</keyword>
<dbReference type="Gene3D" id="4.10.280.50">
    <property type="match status" value="1"/>
</dbReference>
<evidence type="ECO:0000256" key="2">
    <source>
        <dbReference type="ARBA" id="ARBA00009533"/>
    </source>
</evidence>
<evidence type="ECO:0000256" key="5">
    <source>
        <dbReference type="ARBA" id="ARBA00023239"/>
    </source>
</evidence>
<dbReference type="SUPFAM" id="SSF53383">
    <property type="entry name" value="PLP-dependent transferases"/>
    <property type="match status" value="1"/>
</dbReference>
<name>A0AAD5JRQ6_9FUNG</name>
<keyword evidence="11" id="KW-0808">Transferase</keyword>
<comment type="similarity">
    <text evidence="2 8">Belongs to the group II decarboxylase family.</text>
</comment>
<dbReference type="InterPro" id="IPR010107">
    <property type="entry name" value="Glutamate_decarboxylase"/>
</dbReference>
<evidence type="ECO:0000256" key="3">
    <source>
        <dbReference type="ARBA" id="ARBA00012421"/>
    </source>
</evidence>
<dbReference type="InterPro" id="IPR002129">
    <property type="entry name" value="PyrdxlP-dep_de-COase"/>
</dbReference>
<dbReference type="NCBIfam" id="TIGR01788">
    <property type="entry name" value="Glu-decarb-GAD"/>
    <property type="match status" value="1"/>
</dbReference>
<evidence type="ECO:0000256" key="6">
    <source>
        <dbReference type="ARBA" id="ARBA00048868"/>
    </source>
</evidence>
<comment type="catalytic activity">
    <reaction evidence="6 9">
        <text>L-glutamate + H(+) = 4-aminobutanoate + CO2</text>
        <dbReference type="Rhea" id="RHEA:17785"/>
        <dbReference type="ChEBI" id="CHEBI:15378"/>
        <dbReference type="ChEBI" id="CHEBI:16526"/>
        <dbReference type="ChEBI" id="CHEBI:29985"/>
        <dbReference type="ChEBI" id="CHEBI:59888"/>
        <dbReference type="EC" id="4.1.1.15"/>
    </reaction>
</comment>
<dbReference type="AlphaFoldDB" id="A0AAD5JRQ6"/>
<comment type="cofactor">
    <cofactor evidence="1 7 8">
        <name>pyridoxal 5'-phosphate</name>
        <dbReference type="ChEBI" id="CHEBI:597326"/>
    </cofactor>
</comment>
<dbReference type="GO" id="GO:0005829">
    <property type="term" value="C:cytosol"/>
    <property type="evidence" value="ECO:0007669"/>
    <property type="project" value="TreeGrafter"/>
</dbReference>
<proteinExistence type="inferred from homology"/>
<evidence type="ECO:0000256" key="10">
    <source>
        <dbReference type="SAM" id="MobiDB-lite"/>
    </source>
</evidence>
<sequence>MLLQHISSKEYERDQELRPSASGNDEQHLHSLAYSSRYATTEIPKYELPDKSCEPSTAYQLVHDELDLDGLPAMNLASFVHTWMEPEAEKLVMENISKNLADVDEYPATVRIQGRCVSILGNLWHAKKAVGTPTVGSSEAVMLGGLAMKKMWQAKRKAQGKGIHHPNIVFGNNAQVALEKFARYFDVEARMIPVSEDSQHCLDIHKAIEACDENTIGMFVIMGSTYTGHFEDVKGMSKLLDDLQERTGIDIPIHVDGASGGFIAPFAFPELEWDFRLPRVVSINTSGHKFGLSYAGIGWVLWRSEEVLPKELVFELHYLGGTEFTFNLNFSRPACFMISQYYNFIRLGKEGYTRIVENDLVNARLFSKALEGSTYFDVLSDMHRPEGTFGWRHPPAKQKKSAKGVKYNPALPVVVFKLTDAFQRQYPHVKQAAISTLLRTKGWIVPNYPLPCNEENIEILRVVVRESLTRDMLDRLIDDIMDCTNKLKCLETQLDVGVFAPLEHYGEAPRTSKRVSRSIDDKKHKIKKAKTYARTC</sequence>
<dbReference type="PANTHER" id="PTHR43321:SF3">
    <property type="entry name" value="GLUTAMATE DECARBOXYLASE"/>
    <property type="match status" value="1"/>
</dbReference>
<protein>
    <recommendedName>
        <fullName evidence="3 9">Glutamate decarboxylase</fullName>
        <ecNumber evidence="3 9">4.1.1.15</ecNumber>
    </recommendedName>
</protein>
<dbReference type="GO" id="GO:0006538">
    <property type="term" value="P:L-glutamate catabolic process"/>
    <property type="evidence" value="ECO:0007669"/>
    <property type="project" value="TreeGrafter"/>
</dbReference>
<feature type="compositionally biased region" description="Basic and acidic residues" evidence="10">
    <location>
        <begin position="7"/>
        <end position="17"/>
    </location>
</feature>
<evidence type="ECO:0000313" key="12">
    <source>
        <dbReference type="Proteomes" id="UP001209540"/>
    </source>
</evidence>
<evidence type="ECO:0000256" key="7">
    <source>
        <dbReference type="PIRSR" id="PIRSR602129-50"/>
    </source>
</evidence>
<dbReference type="Gene3D" id="3.40.640.10">
    <property type="entry name" value="Type I PLP-dependent aspartate aminotransferase-like (Major domain)"/>
    <property type="match status" value="1"/>
</dbReference>
<feature type="region of interest" description="Disordered" evidence="10">
    <location>
        <begin position="1"/>
        <end position="26"/>
    </location>
</feature>
<dbReference type="GO" id="GO:0004351">
    <property type="term" value="F:glutamate decarboxylase activity"/>
    <property type="evidence" value="ECO:0007669"/>
    <property type="project" value="UniProtKB-EC"/>
</dbReference>
<dbReference type="FunFam" id="4.10.280.50:FF:000001">
    <property type="entry name" value="Glutamate decarboxylase"/>
    <property type="match status" value="1"/>
</dbReference>
<reference evidence="11" key="2">
    <citation type="submission" date="2023-02" db="EMBL/GenBank/DDBJ databases">
        <authorList>
            <consortium name="DOE Joint Genome Institute"/>
            <person name="Mondo S.J."/>
            <person name="Chang Y."/>
            <person name="Wang Y."/>
            <person name="Ahrendt S."/>
            <person name="Andreopoulos W."/>
            <person name="Barry K."/>
            <person name="Beard J."/>
            <person name="Benny G.L."/>
            <person name="Blankenship S."/>
            <person name="Bonito G."/>
            <person name="Cuomo C."/>
            <person name="Desiro A."/>
            <person name="Gervers K.A."/>
            <person name="Hundley H."/>
            <person name="Kuo A."/>
            <person name="LaButti K."/>
            <person name="Lang B.F."/>
            <person name="Lipzen A."/>
            <person name="O'Donnell K."/>
            <person name="Pangilinan J."/>
            <person name="Reynolds N."/>
            <person name="Sandor L."/>
            <person name="Smith M.W."/>
            <person name="Tsang A."/>
            <person name="Grigoriev I.V."/>
            <person name="Stajich J.E."/>
            <person name="Spatafora J.W."/>
        </authorList>
    </citation>
    <scope>NUCLEOTIDE SEQUENCE</scope>
    <source>
        <strain evidence="11">RSA 2281</strain>
    </source>
</reference>
<comment type="caution">
    <text evidence="11">The sequence shown here is derived from an EMBL/GenBank/DDBJ whole genome shotgun (WGS) entry which is preliminary data.</text>
</comment>
<dbReference type="PANTHER" id="PTHR43321">
    <property type="entry name" value="GLUTAMATE DECARBOXYLASE"/>
    <property type="match status" value="1"/>
</dbReference>
<dbReference type="Pfam" id="PF00282">
    <property type="entry name" value="Pyridoxal_deC"/>
    <property type="match status" value="1"/>
</dbReference>
<organism evidence="11 12">
    <name type="scientific">Phascolomyces articulosus</name>
    <dbReference type="NCBI Taxonomy" id="60185"/>
    <lineage>
        <taxon>Eukaryota</taxon>
        <taxon>Fungi</taxon>
        <taxon>Fungi incertae sedis</taxon>
        <taxon>Mucoromycota</taxon>
        <taxon>Mucoromycotina</taxon>
        <taxon>Mucoromycetes</taxon>
        <taxon>Mucorales</taxon>
        <taxon>Lichtheimiaceae</taxon>
        <taxon>Phascolomyces</taxon>
    </lineage>
</organism>
<dbReference type="EC" id="4.1.1.15" evidence="3 9"/>
<dbReference type="FunFam" id="3.40.640.10:FF:000017">
    <property type="entry name" value="Glutamate decarboxylase"/>
    <property type="match status" value="1"/>
</dbReference>
<dbReference type="EMBL" id="JAIXMP010000030">
    <property type="protein sequence ID" value="KAI9251417.1"/>
    <property type="molecule type" value="Genomic_DNA"/>
</dbReference>
<dbReference type="Gene3D" id="3.90.1150.160">
    <property type="match status" value="1"/>
</dbReference>
<dbReference type="GO" id="GO:0016740">
    <property type="term" value="F:transferase activity"/>
    <property type="evidence" value="ECO:0007669"/>
    <property type="project" value="UniProtKB-KW"/>
</dbReference>
<evidence type="ECO:0000256" key="1">
    <source>
        <dbReference type="ARBA" id="ARBA00001933"/>
    </source>
</evidence>
<keyword evidence="5 8" id="KW-0456">Lyase</keyword>
<dbReference type="GO" id="GO:0030170">
    <property type="term" value="F:pyridoxal phosphate binding"/>
    <property type="evidence" value="ECO:0007669"/>
    <property type="project" value="InterPro"/>
</dbReference>
<feature type="modified residue" description="N6-(pyridoxal phosphate)lysine" evidence="7">
    <location>
        <position position="289"/>
    </location>
</feature>
<evidence type="ECO:0000256" key="9">
    <source>
        <dbReference type="RuleBase" id="RU361171"/>
    </source>
</evidence>
<dbReference type="InterPro" id="IPR015424">
    <property type="entry name" value="PyrdxlP-dep_Trfase"/>
</dbReference>
<accession>A0AAD5JRQ6</accession>
<gene>
    <name evidence="11" type="ORF">BDA99DRAFT_487362</name>
</gene>
<keyword evidence="4 7" id="KW-0663">Pyridoxal phosphate</keyword>